<gene>
    <name evidence="2" type="ORF">TraAM80_06732</name>
</gene>
<protein>
    <recommendedName>
        <fullName evidence="1">N-terminal domain-containing protein</fullName>
    </recommendedName>
</protein>
<comment type="caution">
    <text evidence="2">The sequence shown here is derived from an EMBL/GenBank/DDBJ whole genome shotgun (WGS) entry which is preliminary data.</text>
</comment>
<accession>A0A3S5IQR6</accession>
<name>A0A3S5IQR6_TRYRA</name>
<dbReference type="GeneID" id="40330665"/>
<dbReference type="Proteomes" id="UP000283634">
    <property type="component" value="Unassembled WGS sequence"/>
</dbReference>
<dbReference type="Pfam" id="PF08401">
    <property type="entry name" value="ArdcN"/>
    <property type="match status" value="1"/>
</dbReference>
<dbReference type="EMBL" id="MKGL01000253">
    <property type="protein sequence ID" value="RNF01928.1"/>
    <property type="molecule type" value="Genomic_DNA"/>
</dbReference>
<dbReference type="OMA" id="FLFNMDQ"/>
<sequence length="446" mass="49674">MRHSRPRGVAFTPAMPHLESFLSRHALPDHPLRHHPMWLSEHDLFHFPNLKFDPSSVRRSGEAGDTQNAPMLLAQVPRCKFLFNMDQLLPESEVHWKLPVATAPASVSTMRVYETQTQKELERYRGIAGFESNWWGTHQQWRDKGGLLRPNAYPAAVLCYNMTRLLHISMLSGAEDLLKHSFVSGKTGCLHHFRDANEWFPSASKFFGLVSAHYGKHGFQSPLYFSRAVLQAAGIAVRPDADPLDMSSLDEYKLGTPGTAAAAISDAKAYTQYYHISQVVLPDSYRIPANVLEAERVNPGQPIHGTTGEVLSFPELQYEAILNSPSPELASIISRDQETELVWSSQLESPHTIHGRSLWYLPHDVLEAGGLVDVNAAPVEVRVAARLTHTARHLYNVEQLLLPVEGYRAVGRIACMRQPTGRQPPSFSADGRADAVTGGGYPTFSF</sequence>
<dbReference type="OrthoDB" id="238810at2759"/>
<evidence type="ECO:0000259" key="1">
    <source>
        <dbReference type="Pfam" id="PF08401"/>
    </source>
</evidence>
<reference evidence="2 3" key="1">
    <citation type="journal article" date="2018" name="BMC Genomics">
        <title>Genomic comparison of Trypanosoma conorhini and Trypanosoma rangeli to Trypanosoma cruzi strains of high and low virulence.</title>
        <authorList>
            <person name="Bradwell K.R."/>
            <person name="Koparde V.N."/>
            <person name="Matveyev A.V."/>
            <person name="Serrano M.G."/>
            <person name="Alves J.M."/>
            <person name="Parikh H."/>
            <person name="Huang B."/>
            <person name="Lee V."/>
            <person name="Espinosa-Alvarez O."/>
            <person name="Ortiz P.A."/>
            <person name="Costa-Martins A.G."/>
            <person name="Teixeira M.M."/>
            <person name="Buck G.A."/>
        </authorList>
    </citation>
    <scope>NUCLEOTIDE SEQUENCE [LARGE SCALE GENOMIC DNA]</scope>
    <source>
        <strain evidence="2 3">AM80</strain>
    </source>
</reference>
<proteinExistence type="predicted"/>
<dbReference type="AlphaFoldDB" id="A0A3S5IQR6"/>
<evidence type="ECO:0000313" key="2">
    <source>
        <dbReference type="EMBL" id="RNF01928.1"/>
    </source>
</evidence>
<feature type="domain" description="N-terminal" evidence="1">
    <location>
        <begin position="93"/>
        <end position="162"/>
    </location>
</feature>
<dbReference type="RefSeq" id="XP_029236611.1">
    <property type="nucleotide sequence ID" value="XM_029383564.1"/>
</dbReference>
<dbReference type="VEuPathDB" id="TriTrypDB:TRSC58_00680"/>
<organism evidence="2 3">
    <name type="scientific">Trypanosoma rangeli</name>
    <dbReference type="NCBI Taxonomy" id="5698"/>
    <lineage>
        <taxon>Eukaryota</taxon>
        <taxon>Discoba</taxon>
        <taxon>Euglenozoa</taxon>
        <taxon>Kinetoplastea</taxon>
        <taxon>Metakinetoplastina</taxon>
        <taxon>Trypanosomatida</taxon>
        <taxon>Trypanosomatidae</taxon>
        <taxon>Trypanosoma</taxon>
        <taxon>Herpetosoma</taxon>
    </lineage>
</organism>
<dbReference type="GO" id="GO:0003697">
    <property type="term" value="F:single-stranded DNA binding"/>
    <property type="evidence" value="ECO:0007669"/>
    <property type="project" value="InterPro"/>
</dbReference>
<dbReference type="InterPro" id="IPR013610">
    <property type="entry name" value="ArdC_N"/>
</dbReference>
<evidence type="ECO:0000313" key="3">
    <source>
        <dbReference type="Proteomes" id="UP000283634"/>
    </source>
</evidence>
<keyword evidence="3" id="KW-1185">Reference proteome</keyword>